<protein>
    <submittedName>
        <fullName evidence="2">Uncharacterized protein</fullName>
    </submittedName>
</protein>
<sequence length="93" mass="10285">MVILWGSVRTREASIDVEEDEANLSNITDARCDRIRRSIAEDGLCKRSTNSLTVFGGSKAFFIINSFFSDFQPNVIDSKGNILFVLLPSLGTP</sequence>
<evidence type="ECO:0000313" key="4">
    <source>
        <dbReference type="Proteomes" id="UP000255066"/>
    </source>
</evidence>
<keyword evidence="3" id="KW-1185">Reference proteome</keyword>
<dbReference type="AlphaFoldDB" id="A0A378I8P2"/>
<dbReference type="STRING" id="28083.Lbir_2065"/>
<reference evidence="2 4" key="2">
    <citation type="submission" date="2018-06" db="EMBL/GenBank/DDBJ databases">
        <authorList>
            <consortium name="Pathogen Informatics"/>
            <person name="Doyle S."/>
        </authorList>
    </citation>
    <scope>NUCLEOTIDE SEQUENCE [LARGE SCALE GENOMIC DNA]</scope>
    <source>
        <strain evidence="2 4">NCTC12437</strain>
    </source>
</reference>
<evidence type="ECO:0000313" key="1">
    <source>
        <dbReference type="EMBL" id="KTC69326.1"/>
    </source>
</evidence>
<proteinExistence type="predicted"/>
<dbReference type="Proteomes" id="UP000054735">
    <property type="component" value="Unassembled WGS sequence"/>
</dbReference>
<accession>A0A378I8P2</accession>
<reference evidence="1 3" key="1">
    <citation type="submission" date="2015-11" db="EMBL/GenBank/DDBJ databases">
        <title>Genomic analysis of 38 Legionella species identifies large and diverse effector repertoires.</title>
        <authorList>
            <person name="Burstein D."/>
            <person name="Amaro F."/>
            <person name="Zusman T."/>
            <person name="Lifshitz Z."/>
            <person name="Cohen O."/>
            <person name="Gilbert J.A."/>
            <person name="Pupko T."/>
            <person name="Shuman H.A."/>
            <person name="Segal G."/>
        </authorList>
    </citation>
    <scope>NUCLEOTIDE SEQUENCE [LARGE SCALE GENOMIC DNA]</scope>
    <source>
        <strain evidence="1 3">CDC#1407-AL-14</strain>
    </source>
</reference>
<organism evidence="2 4">
    <name type="scientific">Legionella birminghamensis</name>
    <dbReference type="NCBI Taxonomy" id="28083"/>
    <lineage>
        <taxon>Bacteria</taxon>
        <taxon>Pseudomonadati</taxon>
        <taxon>Pseudomonadota</taxon>
        <taxon>Gammaproteobacteria</taxon>
        <taxon>Legionellales</taxon>
        <taxon>Legionellaceae</taxon>
        <taxon>Legionella</taxon>
    </lineage>
</organism>
<evidence type="ECO:0000313" key="2">
    <source>
        <dbReference type="EMBL" id="STX31588.1"/>
    </source>
</evidence>
<gene>
    <name evidence="1" type="ORF">Lbir_2065</name>
    <name evidence="2" type="ORF">NCTC12437_01362</name>
</gene>
<name>A0A378I8P2_9GAMM</name>
<dbReference type="Proteomes" id="UP000255066">
    <property type="component" value="Unassembled WGS sequence"/>
</dbReference>
<dbReference type="EMBL" id="LNXT01000040">
    <property type="protein sequence ID" value="KTC69326.1"/>
    <property type="molecule type" value="Genomic_DNA"/>
</dbReference>
<dbReference type="EMBL" id="UGNW01000001">
    <property type="protein sequence ID" value="STX31588.1"/>
    <property type="molecule type" value="Genomic_DNA"/>
</dbReference>
<evidence type="ECO:0000313" key="3">
    <source>
        <dbReference type="Proteomes" id="UP000054735"/>
    </source>
</evidence>